<sequence>MLLLQHLPASQIGPSAKESFSDPLMFEKESEMPKESNAIAMRIWAHAYTGNHAGRILFKSVDPMTSRTKGVRTKVAAVSFSSSVLNDNGNAFGNCDEAIRILVCLEREAKRILMLPQPYTL</sequence>
<gene>
    <name evidence="1" type="ORF">VNO77_27064</name>
</gene>
<evidence type="ECO:0000313" key="1">
    <source>
        <dbReference type="EMBL" id="KAK7323587.1"/>
    </source>
</evidence>
<organism evidence="1 2">
    <name type="scientific">Canavalia gladiata</name>
    <name type="common">Sword bean</name>
    <name type="synonym">Dolichos gladiatus</name>
    <dbReference type="NCBI Taxonomy" id="3824"/>
    <lineage>
        <taxon>Eukaryota</taxon>
        <taxon>Viridiplantae</taxon>
        <taxon>Streptophyta</taxon>
        <taxon>Embryophyta</taxon>
        <taxon>Tracheophyta</taxon>
        <taxon>Spermatophyta</taxon>
        <taxon>Magnoliopsida</taxon>
        <taxon>eudicotyledons</taxon>
        <taxon>Gunneridae</taxon>
        <taxon>Pentapetalae</taxon>
        <taxon>rosids</taxon>
        <taxon>fabids</taxon>
        <taxon>Fabales</taxon>
        <taxon>Fabaceae</taxon>
        <taxon>Papilionoideae</taxon>
        <taxon>50 kb inversion clade</taxon>
        <taxon>NPAAA clade</taxon>
        <taxon>indigoferoid/millettioid clade</taxon>
        <taxon>Phaseoleae</taxon>
        <taxon>Canavalia</taxon>
    </lineage>
</organism>
<protein>
    <submittedName>
        <fullName evidence="1">Uncharacterized protein</fullName>
    </submittedName>
</protein>
<reference evidence="1 2" key="1">
    <citation type="submission" date="2024-01" db="EMBL/GenBank/DDBJ databases">
        <title>The genomes of 5 underutilized Papilionoideae crops provide insights into root nodulation and disease resistanc.</title>
        <authorList>
            <person name="Jiang F."/>
        </authorList>
    </citation>
    <scope>NUCLEOTIDE SEQUENCE [LARGE SCALE GENOMIC DNA]</scope>
    <source>
        <strain evidence="1">LVBAO_FW01</strain>
        <tissue evidence="1">Leaves</tissue>
    </source>
</reference>
<accession>A0AAN9KW94</accession>
<proteinExistence type="predicted"/>
<dbReference type="AlphaFoldDB" id="A0AAN9KW94"/>
<evidence type="ECO:0000313" key="2">
    <source>
        <dbReference type="Proteomes" id="UP001367508"/>
    </source>
</evidence>
<dbReference type="EMBL" id="JAYMYQ010000006">
    <property type="protein sequence ID" value="KAK7323587.1"/>
    <property type="molecule type" value="Genomic_DNA"/>
</dbReference>
<keyword evidence="2" id="KW-1185">Reference proteome</keyword>
<comment type="caution">
    <text evidence="1">The sequence shown here is derived from an EMBL/GenBank/DDBJ whole genome shotgun (WGS) entry which is preliminary data.</text>
</comment>
<dbReference type="Proteomes" id="UP001367508">
    <property type="component" value="Unassembled WGS sequence"/>
</dbReference>
<name>A0AAN9KW94_CANGL</name>